<dbReference type="Pfam" id="PF03929">
    <property type="entry name" value="PepSY_TM"/>
    <property type="match status" value="1"/>
</dbReference>
<evidence type="ECO:0000313" key="3">
    <source>
        <dbReference type="Proteomes" id="UP000566813"/>
    </source>
</evidence>
<gene>
    <name evidence="2" type="ORF">H7F51_07905</name>
</gene>
<feature type="transmembrane region" description="Helical" evidence="1">
    <location>
        <begin position="21"/>
        <end position="43"/>
    </location>
</feature>
<organism evidence="2 3">
    <name type="scientific">Novosphingobium flavum</name>
    <dbReference type="NCBI Taxonomy" id="1778672"/>
    <lineage>
        <taxon>Bacteria</taxon>
        <taxon>Pseudomonadati</taxon>
        <taxon>Pseudomonadota</taxon>
        <taxon>Alphaproteobacteria</taxon>
        <taxon>Sphingomonadales</taxon>
        <taxon>Sphingomonadaceae</taxon>
        <taxon>Novosphingobium</taxon>
    </lineage>
</organism>
<keyword evidence="1" id="KW-0812">Transmembrane</keyword>
<dbReference type="PANTHER" id="PTHR34219:SF3">
    <property type="entry name" value="BLL7967 PROTEIN"/>
    <property type="match status" value="1"/>
</dbReference>
<dbReference type="EMBL" id="JACLAW010000005">
    <property type="protein sequence ID" value="MBC2665442.1"/>
    <property type="molecule type" value="Genomic_DNA"/>
</dbReference>
<dbReference type="RefSeq" id="WP_185663701.1">
    <property type="nucleotide sequence ID" value="NZ_JACLAW010000005.1"/>
</dbReference>
<evidence type="ECO:0000256" key="1">
    <source>
        <dbReference type="SAM" id="Phobius"/>
    </source>
</evidence>
<feature type="transmembrane region" description="Helical" evidence="1">
    <location>
        <begin position="196"/>
        <end position="218"/>
    </location>
</feature>
<keyword evidence="3" id="KW-1185">Reference proteome</keyword>
<feature type="transmembrane region" description="Helical" evidence="1">
    <location>
        <begin position="373"/>
        <end position="392"/>
    </location>
</feature>
<dbReference type="AlphaFoldDB" id="A0A7X1KLC5"/>
<evidence type="ECO:0000313" key="2">
    <source>
        <dbReference type="EMBL" id="MBC2665442.1"/>
    </source>
</evidence>
<keyword evidence="1" id="KW-0472">Membrane</keyword>
<accession>A0A7X1KLC5</accession>
<feature type="transmembrane region" description="Helical" evidence="1">
    <location>
        <begin position="433"/>
        <end position="449"/>
    </location>
</feature>
<protein>
    <submittedName>
        <fullName evidence="2">PepSY domain-containing protein</fullName>
    </submittedName>
</protein>
<name>A0A7X1KLC5_9SPHN</name>
<keyword evidence="1" id="KW-1133">Transmembrane helix</keyword>
<comment type="caution">
    <text evidence="2">The sequence shown here is derived from an EMBL/GenBank/DDBJ whole genome shotgun (WGS) entry which is preliminary data.</text>
</comment>
<dbReference type="InterPro" id="IPR005625">
    <property type="entry name" value="PepSY-ass_TM"/>
</dbReference>
<feature type="transmembrane region" description="Helical" evidence="1">
    <location>
        <begin position="455"/>
        <end position="474"/>
    </location>
</feature>
<sequence>MNQIRVRRPSLAKQALSGHGAIGLLASAALYIVALSGMIVVVAERWQRWEQPNVAEYETLSPAAVQNAMVQALALEKGKPRTTHLYLRMPDADLPRAVVTTDHSAWYVDAAGRPTVREANGWSEFLLALHINLTLPVQWGMLLVGALGAVLAAVSVTGVLALPKIFKDAFRLRMRGDPQIARADWHNRLGTLTLPFALMIALTGAAIGLSSAGIALLAQTDKGGDREAVSASIFGNEPAHDPAPAPLANAGRAVVSVQARFAQARPVYVIVHDPATRGQFVQVLAEHPRRLIYGESYGFSGAGDYLGKVGLSDGATGRQAAASTYGLHFGNYAGLPMQLAYAAMGLALCVLTATGTTLWLNKRRRKGLPTARLAAAWNLVVWGTPLALVLAAWERWLLGPDAPLTALFWLTLAAGLGAAIARPSLMDGPLMRIVLACALAATALLHLAIFRAGQWPVSALDGCLLLGAFALWLPGRCGRAGAGRPSAVRTGEPAAG</sequence>
<feature type="transmembrane region" description="Helical" evidence="1">
    <location>
        <begin position="339"/>
        <end position="361"/>
    </location>
</feature>
<reference evidence="2 3" key="1">
    <citation type="submission" date="2020-08" db="EMBL/GenBank/DDBJ databases">
        <title>The genome sequence of type strain Novosphingobium flavum NBRC 111647.</title>
        <authorList>
            <person name="Liu Y."/>
        </authorList>
    </citation>
    <scope>NUCLEOTIDE SEQUENCE [LARGE SCALE GENOMIC DNA]</scope>
    <source>
        <strain evidence="2 3">NBRC 111647</strain>
    </source>
</reference>
<dbReference type="Proteomes" id="UP000566813">
    <property type="component" value="Unassembled WGS sequence"/>
</dbReference>
<feature type="transmembrane region" description="Helical" evidence="1">
    <location>
        <begin position="139"/>
        <end position="166"/>
    </location>
</feature>
<proteinExistence type="predicted"/>
<feature type="transmembrane region" description="Helical" evidence="1">
    <location>
        <begin position="404"/>
        <end position="421"/>
    </location>
</feature>
<dbReference type="PANTHER" id="PTHR34219">
    <property type="entry name" value="IRON-REGULATED INNER MEMBRANE PROTEIN-RELATED"/>
    <property type="match status" value="1"/>
</dbReference>